<evidence type="ECO:0000256" key="3">
    <source>
        <dbReference type="ARBA" id="ARBA00022553"/>
    </source>
</evidence>
<evidence type="ECO:0000259" key="7">
    <source>
        <dbReference type="PROSITE" id="PS50109"/>
    </source>
</evidence>
<evidence type="ECO:0000256" key="2">
    <source>
        <dbReference type="ARBA" id="ARBA00012438"/>
    </source>
</evidence>
<dbReference type="Gene3D" id="1.10.287.130">
    <property type="match status" value="1"/>
</dbReference>
<dbReference type="SUPFAM" id="SSF55785">
    <property type="entry name" value="PYP-like sensor domain (PAS domain)"/>
    <property type="match status" value="2"/>
</dbReference>
<accession>A0A7W8NN58</accession>
<dbReference type="InterPro" id="IPR003018">
    <property type="entry name" value="GAF"/>
</dbReference>
<dbReference type="PANTHER" id="PTHR42878">
    <property type="entry name" value="TWO-COMPONENT HISTIDINE KINASE"/>
    <property type="match status" value="1"/>
</dbReference>
<dbReference type="InterPro" id="IPR050351">
    <property type="entry name" value="BphY/WalK/GraS-like"/>
</dbReference>
<dbReference type="EMBL" id="JACHFK010000004">
    <property type="protein sequence ID" value="MBB5376534.1"/>
    <property type="molecule type" value="Genomic_DNA"/>
</dbReference>
<dbReference type="Pfam" id="PF00512">
    <property type="entry name" value="HisKA"/>
    <property type="match status" value="1"/>
</dbReference>
<keyword evidence="4" id="KW-0808">Transferase</keyword>
<dbReference type="SUPFAM" id="SSF47384">
    <property type="entry name" value="Homodimeric domain of signal transducing histidine kinase"/>
    <property type="match status" value="1"/>
</dbReference>
<dbReference type="EMBL" id="BNAJ01000004">
    <property type="protein sequence ID" value="GHF43299.1"/>
    <property type="molecule type" value="Genomic_DNA"/>
</dbReference>
<evidence type="ECO:0000259" key="8">
    <source>
        <dbReference type="PROSITE" id="PS50112"/>
    </source>
</evidence>
<dbReference type="PANTHER" id="PTHR42878:SF15">
    <property type="entry name" value="BACTERIOPHYTOCHROME"/>
    <property type="match status" value="1"/>
</dbReference>
<dbReference type="Gene3D" id="3.30.450.40">
    <property type="match status" value="1"/>
</dbReference>
<dbReference type="PRINTS" id="PR00344">
    <property type="entry name" value="BCTRLSENSOR"/>
</dbReference>
<dbReference type="Proteomes" id="UP000539473">
    <property type="component" value="Unassembled WGS sequence"/>
</dbReference>
<dbReference type="AlphaFoldDB" id="A0A7W8NN58"/>
<comment type="caution">
    <text evidence="11">The sequence shown here is derived from an EMBL/GenBank/DDBJ whole genome shotgun (WGS) entry which is preliminary data.</text>
</comment>
<keyword evidence="13" id="KW-1185">Reference proteome</keyword>
<dbReference type="InterPro" id="IPR029016">
    <property type="entry name" value="GAF-like_dom_sf"/>
</dbReference>
<dbReference type="InterPro" id="IPR003661">
    <property type="entry name" value="HisK_dim/P_dom"/>
</dbReference>
<dbReference type="CDD" id="cd00130">
    <property type="entry name" value="PAS"/>
    <property type="match status" value="1"/>
</dbReference>
<dbReference type="GO" id="GO:0007234">
    <property type="term" value="P:osmosensory signaling via phosphorelay pathway"/>
    <property type="evidence" value="ECO:0007669"/>
    <property type="project" value="TreeGrafter"/>
</dbReference>
<dbReference type="InterPro" id="IPR000014">
    <property type="entry name" value="PAS"/>
</dbReference>
<dbReference type="Pfam" id="PF13188">
    <property type="entry name" value="PAS_8"/>
    <property type="match status" value="1"/>
</dbReference>
<dbReference type="SMART" id="SM00388">
    <property type="entry name" value="HisKA"/>
    <property type="match status" value="1"/>
</dbReference>
<evidence type="ECO:0000256" key="6">
    <source>
        <dbReference type="ARBA" id="ARBA00023136"/>
    </source>
</evidence>
<evidence type="ECO:0000259" key="9">
    <source>
        <dbReference type="PROSITE" id="PS50113"/>
    </source>
</evidence>
<dbReference type="GO" id="GO:0000156">
    <property type="term" value="F:phosphorelay response regulator activity"/>
    <property type="evidence" value="ECO:0007669"/>
    <property type="project" value="TreeGrafter"/>
</dbReference>
<dbReference type="InterPro" id="IPR000700">
    <property type="entry name" value="PAS-assoc_C"/>
</dbReference>
<keyword evidence="3" id="KW-0597">Phosphoprotein</keyword>
<comment type="catalytic activity">
    <reaction evidence="1">
        <text>ATP + protein L-histidine = ADP + protein N-phospho-L-histidine.</text>
        <dbReference type="EC" id="2.7.13.3"/>
    </reaction>
</comment>
<organism evidence="11 12">
    <name type="scientific">Deinococcus metalli</name>
    <dbReference type="NCBI Taxonomy" id="1141878"/>
    <lineage>
        <taxon>Bacteria</taxon>
        <taxon>Thermotogati</taxon>
        <taxon>Deinococcota</taxon>
        <taxon>Deinococci</taxon>
        <taxon>Deinococcales</taxon>
        <taxon>Deinococcaceae</taxon>
        <taxon>Deinococcus</taxon>
    </lineage>
</organism>
<dbReference type="PROSITE" id="PS50109">
    <property type="entry name" value="HIS_KIN"/>
    <property type="match status" value="1"/>
</dbReference>
<dbReference type="Pfam" id="PF02518">
    <property type="entry name" value="HATPase_c"/>
    <property type="match status" value="1"/>
</dbReference>
<dbReference type="InterPro" id="IPR003594">
    <property type="entry name" value="HATPase_dom"/>
</dbReference>
<dbReference type="SMART" id="SM00065">
    <property type="entry name" value="GAF"/>
    <property type="match status" value="1"/>
</dbReference>
<reference evidence="10" key="4">
    <citation type="submission" date="2024-05" db="EMBL/GenBank/DDBJ databases">
        <authorList>
            <person name="Sun Q."/>
            <person name="Zhou Y."/>
        </authorList>
    </citation>
    <scope>NUCLEOTIDE SEQUENCE</scope>
    <source>
        <strain evidence="10">CGMCC 1.18437</strain>
    </source>
</reference>
<feature type="domain" description="PAS" evidence="8">
    <location>
        <begin position="315"/>
        <end position="386"/>
    </location>
</feature>
<dbReference type="Pfam" id="PF01590">
    <property type="entry name" value="GAF"/>
    <property type="match status" value="1"/>
</dbReference>
<dbReference type="SUPFAM" id="SSF55874">
    <property type="entry name" value="ATPase domain of HSP90 chaperone/DNA topoisomerase II/histidine kinase"/>
    <property type="match status" value="1"/>
</dbReference>
<dbReference type="InterPro" id="IPR036890">
    <property type="entry name" value="HATPase_C_sf"/>
</dbReference>
<dbReference type="SMART" id="SM00387">
    <property type="entry name" value="HATPase_c"/>
    <property type="match status" value="1"/>
</dbReference>
<dbReference type="PROSITE" id="PS50112">
    <property type="entry name" value="PAS"/>
    <property type="match status" value="1"/>
</dbReference>
<evidence type="ECO:0000256" key="5">
    <source>
        <dbReference type="ARBA" id="ARBA00022777"/>
    </source>
</evidence>
<dbReference type="GO" id="GO:0000155">
    <property type="term" value="F:phosphorelay sensor kinase activity"/>
    <property type="evidence" value="ECO:0007669"/>
    <property type="project" value="InterPro"/>
</dbReference>
<reference evidence="11 12" key="3">
    <citation type="submission" date="2020-08" db="EMBL/GenBank/DDBJ databases">
        <title>Genomic Encyclopedia of Type Strains, Phase IV (KMG-IV): sequencing the most valuable type-strain genomes for metagenomic binning, comparative biology and taxonomic classification.</title>
        <authorList>
            <person name="Goeker M."/>
        </authorList>
    </citation>
    <scope>NUCLEOTIDE SEQUENCE [LARGE SCALE GENOMIC DNA]</scope>
    <source>
        <strain evidence="11 12">DSM 27521</strain>
    </source>
</reference>
<evidence type="ECO:0000313" key="11">
    <source>
        <dbReference type="EMBL" id="MBB5376534.1"/>
    </source>
</evidence>
<feature type="domain" description="Histidine kinase" evidence="7">
    <location>
        <begin position="471"/>
        <end position="683"/>
    </location>
</feature>
<evidence type="ECO:0000256" key="1">
    <source>
        <dbReference type="ARBA" id="ARBA00000085"/>
    </source>
</evidence>
<dbReference type="Pfam" id="PF08448">
    <property type="entry name" value="PAS_4"/>
    <property type="match status" value="1"/>
</dbReference>
<evidence type="ECO:0000313" key="13">
    <source>
        <dbReference type="Proteomes" id="UP000619376"/>
    </source>
</evidence>
<dbReference type="RefSeq" id="WP_184111219.1">
    <property type="nucleotide sequence ID" value="NZ_BNAJ01000004.1"/>
</dbReference>
<keyword evidence="6" id="KW-0472">Membrane</keyword>
<dbReference type="Gene3D" id="3.30.565.10">
    <property type="entry name" value="Histidine kinase-like ATPase, C-terminal domain"/>
    <property type="match status" value="1"/>
</dbReference>
<dbReference type="Proteomes" id="UP000619376">
    <property type="component" value="Unassembled WGS sequence"/>
</dbReference>
<dbReference type="InterPro" id="IPR036097">
    <property type="entry name" value="HisK_dim/P_sf"/>
</dbReference>
<dbReference type="InterPro" id="IPR035965">
    <property type="entry name" value="PAS-like_dom_sf"/>
</dbReference>
<reference evidence="10" key="1">
    <citation type="journal article" date="2014" name="Int. J. Syst. Evol. Microbiol.">
        <title>Complete genome of a new Firmicutes species belonging to the dominant human colonic microbiota ('Ruminococcus bicirculans') reveals two chromosomes and a selective capacity to utilize plant glucans.</title>
        <authorList>
            <consortium name="NISC Comparative Sequencing Program"/>
            <person name="Wegmann U."/>
            <person name="Louis P."/>
            <person name="Goesmann A."/>
            <person name="Henrissat B."/>
            <person name="Duncan S.H."/>
            <person name="Flint H.J."/>
        </authorList>
    </citation>
    <scope>NUCLEOTIDE SEQUENCE</scope>
    <source>
        <strain evidence="10">CGMCC 1.18437</strain>
    </source>
</reference>
<evidence type="ECO:0000256" key="4">
    <source>
        <dbReference type="ARBA" id="ARBA00022679"/>
    </source>
</evidence>
<dbReference type="InterPro" id="IPR005467">
    <property type="entry name" value="His_kinase_dom"/>
</dbReference>
<dbReference type="PROSITE" id="PS50113">
    <property type="entry name" value="PAC"/>
    <property type="match status" value="1"/>
</dbReference>
<dbReference type="InterPro" id="IPR004358">
    <property type="entry name" value="Sig_transdc_His_kin-like_C"/>
</dbReference>
<sequence length="689" mass="76192">MLESEAPEITIEQARVLLAQQRFLIHFRDTLRALTDPVAIHGEACRLLGEYLSVDRATYAEVDEKAGIARVASDWTRDGVPTLASAYRLTTVSWFVEIMRRGDCAVVSNTQTSALIPAGDRSALEALGITACMGAPLVAHGQLVGALCVAASSPRVWTEGDVALLREVGERLGEAIQRAHAEQALRVSEEKYRTLFNATDEGVCTIEVLFDDAGQPVDYRFLDMNPAFVRQTGLEGAIGRTMRSLAPEHEAFWFEVYGHIATTGEARRFEHIAAALGRFYDVFAFRVGHPDERRVAVIFNDVSQRKRAEDALIQSEARLRALIEHLPRSAVFVVDHDLRYLLAQGEALTLAGYAPQDLVGRTVAQAMPPGVIAEYEEHYRRALVGEAFEYEHASHGRVFITRGTPLRGAAGAIDGVLVVSYDITERKQAEAMIQNLNRTLEERTEQRTRELLDERAALQVANEELEAFNYSVSHDLMTPVRHVEGFASMAARHLDDPVKARRSLEVVSQAAKRMETLINAMLILSRTGRRELTMGVVDLGALAGQARLDVLPRVDGRAVEWHFGSLPLVQGDRVTLQQVMTNLLDNAVKFSRDRAPAVIEVWAEDGGQEWTVHVRDNGAGFDARFAEKLFGIFQRLHHQDEFEGTGVGLSLVRRIIARHGGTVRITGAIDQGATFSFTLPKPPAAPLRS</sequence>
<name>A0A7W8NN58_9DEIO</name>
<evidence type="ECO:0000313" key="12">
    <source>
        <dbReference type="Proteomes" id="UP000539473"/>
    </source>
</evidence>
<proteinExistence type="predicted"/>
<reference evidence="13" key="2">
    <citation type="journal article" date="2019" name="Int. J. Syst. Evol. Microbiol.">
        <title>The Global Catalogue of Microorganisms (GCM) 10K type strain sequencing project: providing services to taxonomists for standard genome sequencing and annotation.</title>
        <authorList>
            <consortium name="The Broad Institute Genomics Platform"/>
            <consortium name="The Broad Institute Genome Sequencing Center for Infectious Disease"/>
            <person name="Wu L."/>
            <person name="Ma J."/>
        </authorList>
    </citation>
    <scope>NUCLEOTIDE SEQUENCE [LARGE SCALE GENOMIC DNA]</scope>
    <source>
        <strain evidence="13">CGMCC 1.18437</strain>
    </source>
</reference>
<dbReference type="SMART" id="SM00091">
    <property type="entry name" value="PAS"/>
    <property type="match status" value="2"/>
</dbReference>
<dbReference type="NCBIfam" id="TIGR00229">
    <property type="entry name" value="sensory_box"/>
    <property type="match status" value="1"/>
</dbReference>
<feature type="domain" description="PAC" evidence="9">
    <location>
        <begin position="384"/>
        <end position="435"/>
    </location>
</feature>
<dbReference type="EC" id="2.7.13.3" evidence="2"/>
<protein>
    <recommendedName>
        <fullName evidence="2">histidine kinase</fullName>
        <ecNumber evidence="2">2.7.13.3</ecNumber>
    </recommendedName>
</protein>
<dbReference type="Gene3D" id="3.30.450.20">
    <property type="entry name" value="PAS domain"/>
    <property type="match status" value="2"/>
</dbReference>
<dbReference type="GO" id="GO:0030295">
    <property type="term" value="F:protein kinase activator activity"/>
    <property type="evidence" value="ECO:0007669"/>
    <property type="project" value="TreeGrafter"/>
</dbReference>
<dbReference type="CDD" id="cd00082">
    <property type="entry name" value="HisKA"/>
    <property type="match status" value="1"/>
</dbReference>
<dbReference type="FunFam" id="3.30.565.10:FF:000006">
    <property type="entry name" value="Sensor histidine kinase WalK"/>
    <property type="match status" value="1"/>
</dbReference>
<dbReference type="InterPro" id="IPR013656">
    <property type="entry name" value="PAS_4"/>
</dbReference>
<keyword evidence="5" id="KW-0418">Kinase</keyword>
<evidence type="ECO:0000313" key="10">
    <source>
        <dbReference type="EMBL" id="GHF43299.1"/>
    </source>
</evidence>
<dbReference type="GO" id="GO:0016020">
    <property type="term" value="C:membrane"/>
    <property type="evidence" value="ECO:0007669"/>
    <property type="project" value="UniProtKB-SubCell"/>
</dbReference>
<dbReference type="SUPFAM" id="SSF55781">
    <property type="entry name" value="GAF domain-like"/>
    <property type="match status" value="1"/>
</dbReference>
<gene>
    <name evidence="10" type="ORF">GCM10017781_19670</name>
    <name evidence="11" type="ORF">HNQ07_001998</name>
</gene>